<name>A0A0V0HD25_SOLCH</name>
<accession>A0A0V0HD25</accession>
<keyword evidence="1" id="KW-0732">Signal</keyword>
<feature type="signal peptide" evidence="1">
    <location>
        <begin position="1"/>
        <end position="24"/>
    </location>
</feature>
<proteinExistence type="predicted"/>
<evidence type="ECO:0000313" key="2">
    <source>
        <dbReference type="EMBL" id="JAP17959.1"/>
    </source>
</evidence>
<dbReference type="EMBL" id="GEDG01021862">
    <property type="protein sequence ID" value="JAP17959.1"/>
    <property type="molecule type" value="Transcribed_RNA"/>
</dbReference>
<dbReference type="AlphaFoldDB" id="A0A0V0HD25"/>
<evidence type="ECO:0000256" key="1">
    <source>
        <dbReference type="SAM" id="SignalP"/>
    </source>
</evidence>
<organism evidence="2">
    <name type="scientific">Solanum chacoense</name>
    <name type="common">Chaco potato</name>
    <dbReference type="NCBI Taxonomy" id="4108"/>
    <lineage>
        <taxon>Eukaryota</taxon>
        <taxon>Viridiplantae</taxon>
        <taxon>Streptophyta</taxon>
        <taxon>Embryophyta</taxon>
        <taxon>Tracheophyta</taxon>
        <taxon>Spermatophyta</taxon>
        <taxon>Magnoliopsida</taxon>
        <taxon>eudicotyledons</taxon>
        <taxon>Gunneridae</taxon>
        <taxon>Pentapetalae</taxon>
        <taxon>asterids</taxon>
        <taxon>lamiids</taxon>
        <taxon>Solanales</taxon>
        <taxon>Solanaceae</taxon>
        <taxon>Solanoideae</taxon>
        <taxon>Solaneae</taxon>
        <taxon>Solanum</taxon>
    </lineage>
</organism>
<sequence>MKLRICTTFYLLLYISSCTSPSRCHLRSTNDDVVDWNEYQLDEKSNKSHHNKTDRRTGCNLGKFFAIRLVAPFDEPNAVFGEISKRIENSIESVHFGSENKIRVFSSGSRSELG</sequence>
<feature type="chain" id="PRO_5006865852" evidence="1">
    <location>
        <begin position="25"/>
        <end position="114"/>
    </location>
</feature>
<reference evidence="2" key="1">
    <citation type="submission" date="2015-12" db="EMBL/GenBank/DDBJ databases">
        <title>Gene expression during late stages of embryo sac development: a critical building block for successful pollen-pistil interactions.</title>
        <authorList>
            <person name="Liu Y."/>
            <person name="Joly V."/>
            <person name="Sabar M."/>
            <person name="Matton D.P."/>
        </authorList>
    </citation>
    <scope>NUCLEOTIDE SEQUENCE</scope>
</reference>
<protein>
    <submittedName>
        <fullName evidence="2">Putative ovule protein</fullName>
    </submittedName>
</protein>